<keyword evidence="14" id="KW-1185">Reference proteome</keyword>
<comment type="caution">
    <text evidence="13">The sequence shown here is derived from an EMBL/GenBank/DDBJ whole genome shotgun (WGS) entry which is preliminary data.</text>
</comment>
<feature type="transmembrane region" description="Helical" evidence="12">
    <location>
        <begin position="122"/>
        <end position="147"/>
    </location>
</feature>
<evidence type="ECO:0000256" key="9">
    <source>
        <dbReference type="ARBA" id="ARBA00022989"/>
    </source>
</evidence>
<sequence>MLDYETLRIVWWLLLGALLIGFAVMDGFDLGVAALLRVLARDDDERRALLETIEPVWEGNQVWLILGAGAVFAAWPLLYAAAFSGFYFAMLVLLLAFIVRPVGFNFRNKLTDPRWRETWDRILTIAGLIPALIFGVAFGNLFLGVPFRYDETLRMSYEGGFLGLLRPFPLLVGLVSVALLLMHGAAWAAVKADEVIARRAEHLLRSLSFAFVALYVAAGVWLAFGVTGYAIDGGIAAGGPSNPLLKEVAHSGGWLGNGPLGNWACVAAGIAILAALAAPRLSVRRRHASAFVASAFAVAGTITSAGFALFPFLLPSSLDPRSSLTVWDASSSRTTLGLMLLVTAVLLPIVIGYTTWVYRVLRGRVSLEHVKQSHGMY</sequence>
<dbReference type="RefSeq" id="WP_343791045.1">
    <property type="nucleotide sequence ID" value="NZ_BAAAEU010000010.1"/>
</dbReference>
<reference evidence="14" key="1">
    <citation type="journal article" date="2019" name="Int. J. Syst. Evol. Microbiol.">
        <title>The Global Catalogue of Microorganisms (GCM) 10K type strain sequencing project: providing services to taxonomists for standard genome sequencing and annotation.</title>
        <authorList>
            <consortium name="The Broad Institute Genomics Platform"/>
            <consortium name="The Broad Institute Genome Sequencing Center for Infectious Disease"/>
            <person name="Wu L."/>
            <person name="Ma J."/>
        </authorList>
    </citation>
    <scope>NUCLEOTIDE SEQUENCE [LARGE SCALE GENOMIC DNA]</scope>
    <source>
        <strain evidence="14">JCM 15421</strain>
    </source>
</reference>
<keyword evidence="6 12" id="KW-0812">Transmembrane</keyword>
<comment type="similarity">
    <text evidence="2">Belongs to the cytochrome ubiquinol oxidase subunit 2 family.</text>
</comment>
<feature type="transmembrane region" description="Helical" evidence="12">
    <location>
        <begin position="202"/>
        <end position="224"/>
    </location>
</feature>
<feature type="transmembrane region" description="Helical" evidence="12">
    <location>
        <begin position="167"/>
        <end position="190"/>
    </location>
</feature>
<dbReference type="PANTHER" id="PTHR43141">
    <property type="entry name" value="CYTOCHROME BD2 SUBUNIT II"/>
    <property type="match status" value="1"/>
</dbReference>
<evidence type="ECO:0000256" key="6">
    <source>
        <dbReference type="ARBA" id="ARBA00022692"/>
    </source>
</evidence>
<accession>A0ABP3TR19</accession>
<dbReference type="InterPro" id="IPR003317">
    <property type="entry name" value="Cyt-d_oxidase_su2"/>
</dbReference>
<keyword evidence="5" id="KW-0349">Heme</keyword>
<evidence type="ECO:0000256" key="10">
    <source>
        <dbReference type="ARBA" id="ARBA00023004"/>
    </source>
</evidence>
<keyword evidence="7" id="KW-0479">Metal-binding</keyword>
<dbReference type="PIRSF" id="PIRSF000267">
    <property type="entry name" value="Cyt_oxidse_sub2"/>
    <property type="match status" value="1"/>
</dbReference>
<gene>
    <name evidence="13" type="primary">cydB</name>
    <name evidence="13" type="ORF">GCM10009105_22350</name>
</gene>
<evidence type="ECO:0000313" key="14">
    <source>
        <dbReference type="Proteomes" id="UP001501523"/>
    </source>
</evidence>
<keyword evidence="10" id="KW-0408">Iron</keyword>
<feature type="transmembrane region" description="Helical" evidence="12">
    <location>
        <begin position="85"/>
        <end position="102"/>
    </location>
</feature>
<dbReference type="PANTHER" id="PTHR43141:SF5">
    <property type="entry name" value="CYTOCHROME BD-I UBIQUINOL OXIDASE SUBUNIT 2"/>
    <property type="match status" value="1"/>
</dbReference>
<proteinExistence type="inferred from homology"/>
<feature type="transmembrane region" description="Helical" evidence="12">
    <location>
        <begin position="12"/>
        <end position="40"/>
    </location>
</feature>
<feature type="transmembrane region" description="Helical" evidence="12">
    <location>
        <begin position="260"/>
        <end position="278"/>
    </location>
</feature>
<evidence type="ECO:0000313" key="13">
    <source>
        <dbReference type="EMBL" id="GAA0716179.1"/>
    </source>
</evidence>
<feature type="transmembrane region" description="Helical" evidence="12">
    <location>
        <begin position="290"/>
        <end position="314"/>
    </location>
</feature>
<evidence type="ECO:0000256" key="3">
    <source>
        <dbReference type="ARBA" id="ARBA00022448"/>
    </source>
</evidence>
<evidence type="ECO:0000256" key="7">
    <source>
        <dbReference type="ARBA" id="ARBA00022723"/>
    </source>
</evidence>
<organism evidence="13 14">
    <name type="scientific">Dokdonella soli</name>
    <dbReference type="NCBI Taxonomy" id="529810"/>
    <lineage>
        <taxon>Bacteria</taxon>
        <taxon>Pseudomonadati</taxon>
        <taxon>Pseudomonadota</taxon>
        <taxon>Gammaproteobacteria</taxon>
        <taxon>Lysobacterales</taxon>
        <taxon>Rhodanobacteraceae</taxon>
        <taxon>Dokdonella</taxon>
    </lineage>
</organism>
<dbReference type="Proteomes" id="UP001501523">
    <property type="component" value="Unassembled WGS sequence"/>
</dbReference>
<keyword evidence="8" id="KW-0249">Electron transport</keyword>
<protein>
    <submittedName>
        <fullName evidence="13">Cytochrome d ubiquinol oxidase subunit II</fullName>
    </submittedName>
</protein>
<evidence type="ECO:0000256" key="8">
    <source>
        <dbReference type="ARBA" id="ARBA00022982"/>
    </source>
</evidence>
<feature type="transmembrane region" description="Helical" evidence="12">
    <location>
        <begin position="334"/>
        <end position="358"/>
    </location>
</feature>
<keyword evidence="11 12" id="KW-0472">Membrane</keyword>
<evidence type="ECO:0000256" key="11">
    <source>
        <dbReference type="ARBA" id="ARBA00023136"/>
    </source>
</evidence>
<keyword evidence="4" id="KW-1003">Cell membrane</keyword>
<evidence type="ECO:0000256" key="2">
    <source>
        <dbReference type="ARBA" id="ARBA00007543"/>
    </source>
</evidence>
<dbReference type="Pfam" id="PF02322">
    <property type="entry name" value="Cyt_bd_oxida_II"/>
    <property type="match status" value="1"/>
</dbReference>
<comment type="subcellular location">
    <subcellularLocation>
        <location evidence="1">Cell membrane</location>
        <topology evidence="1">Multi-pass membrane protein</topology>
    </subcellularLocation>
</comment>
<keyword evidence="3" id="KW-0813">Transport</keyword>
<keyword evidence="9 12" id="KW-1133">Transmembrane helix</keyword>
<evidence type="ECO:0000256" key="5">
    <source>
        <dbReference type="ARBA" id="ARBA00022617"/>
    </source>
</evidence>
<evidence type="ECO:0000256" key="4">
    <source>
        <dbReference type="ARBA" id="ARBA00022475"/>
    </source>
</evidence>
<evidence type="ECO:0000256" key="1">
    <source>
        <dbReference type="ARBA" id="ARBA00004651"/>
    </source>
</evidence>
<dbReference type="NCBIfam" id="TIGR00203">
    <property type="entry name" value="cydB"/>
    <property type="match status" value="1"/>
</dbReference>
<evidence type="ECO:0000256" key="12">
    <source>
        <dbReference type="SAM" id="Phobius"/>
    </source>
</evidence>
<dbReference type="EMBL" id="BAAAEU010000010">
    <property type="protein sequence ID" value="GAA0716179.1"/>
    <property type="molecule type" value="Genomic_DNA"/>
</dbReference>
<name>A0ABP3TR19_9GAMM</name>